<proteinExistence type="predicted"/>
<accession>A0A0R3TG77</accession>
<dbReference type="PANTHER" id="PTHR13800">
    <property type="entry name" value="TRANSIENT RECEPTOR POTENTIAL CATION CHANNEL, SUBFAMILY M, MEMBER 6"/>
    <property type="match status" value="1"/>
</dbReference>
<reference evidence="6" key="1">
    <citation type="submission" date="2017-02" db="UniProtKB">
        <authorList>
            <consortium name="WormBaseParasite"/>
        </authorList>
    </citation>
    <scope>IDENTIFICATION</scope>
</reference>
<dbReference type="PANTHER" id="PTHR13800:SF12">
    <property type="entry name" value="TRANSIENT RECEPTOR POTENTIAL CATION CHANNEL SUBFAMILY M MEMBER-LIKE 2"/>
    <property type="match status" value="1"/>
</dbReference>
<keyword evidence="4" id="KW-0472">Membrane</keyword>
<evidence type="ECO:0000256" key="2">
    <source>
        <dbReference type="ARBA" id="ARBA00022692"/>
    </source>
</evidence>
<name>A0A0R3TG77_RODNA</name>
<evidence type="ECO:0000256" key="3">
    <source>
        <dbReference type="ARBA" id="ARBA00022989"/>
    </source>
</evidence>
<sequence>LNDYMYQALMGDRHDFVKIFLEQGFSLEEFLTVYMLEKLYTDQLKNMSSKVAIFNKMWEYHRSHRASKVTLRDVGKVIKSLVGDFYHPLYLSKEFQQKLAPEKSDLAGELSSSI</sequence>
<comment type="subcellular location">
    <subcellularLocation>
        <location evidence="1">Membrane</location>
        <topology evidence="1">Multi-pass membrane protein</topology>
    </subcellularLocation>
</comment>
<dbReference type="InterPro" id="IPR057366">
    <property type="entry name" value="TRPM-like"/>
</dbReference>
<evidence type="ECO:0000259" key="5">
    <source>
        <dbReference type="Pfam" id="PF25508"/>
    </source>
</evidence>
<protein>
    <submittedName>
        <fullName evidence="6">LisH domain-containing protein</fullName>
    </submittedName>
</protein>
<evidence type="ECO:0000256" key="4">
    <source>
        <dbReference type="ARBA" id="ARBA00023136"/>
    </source>
</evidence>
<organism evidence="6">
    <name type="scientific">Rodentolepis nana</name>
    <name type="common">Dwarf tapeworm</name>
    <name type="synonym">Hymenolepis nana</name>
    <dbReference type="NCBI Taxonomy" id="102285"/>
    <lineage>
        <taxon>Eukaryota</taxon>
        <taxon>Metazoa</taxon>
        <taxon>Spiralia</taxon>
        <taxon>Lophotrochozoa</taxon>
        <taxon>Platyhelminthes</taxon>
        <taxon>Cestoda</taxon>
        <taxon>Eucestoda</taxon>
        <taxon>Cyclophyllidea</taxon>
        <taxon>Hymenolepididae</taxon>
        <taxon>Rodentolepis</taxon>
    </lineage>
</organism>
<dbReference type="AlphaFoldDB" id="A0A0R3TG77"/>
<dbReference type="WBParaSite" id="HNAJ_0000606801-mRNA-1">
    <property type="protein sequence ID" value="HNAJ_0000606801-mRNA-1"/>
    <property type="gene ID" value="HNAJ_0000606801"/>
</dbReference>
<evidence type="ECO:0000256" key="1">
    <source>
        <dbReference type="ARBA" id="ARBA00004141"/>
    </source>
</evidence>
<evidence type="ECO:0000313" key="6">
    <source>
        <dbReference type="WBParaSite" id="HNAJ_0000606801-mRNA-1"/>
    </source>
</evidence>
<dbReference type="InterPro" id="IPR050927">
    <property type="entry name" value="TRPM"/>
</dbReference>
<dbReference type="GO" id="GO:0099604">
    <property type="term" value="F:ligand-gated calcium channel activity"/>
    <property type="evidence" value="ECO:0007669"/>
    <property type="project" value="TreeGrafter"/>
</dbReference>
<dbReference type="GO" id="GO:0005886">
    <property type="term" value="C:plasma membrane"/>
    <property type="evidence" value="ECO:0007669"/>
    <property type="project" value="TreeGrafter"/>
</dbReference>
<dbReference type="Pfam" id="PF25508">
    <property type="entry name" value="TRPM2"/>
    <property type="match status" value="1"/>
</dbReference>
<keyword evidence="3" id="KW-1133">Transmembrane helix</keyword>
<feature type="domain" description="TRPM-like" evidence="5">
    <location>
        <begin position="1"/>
        <end position="103"/>
    </location>
</feature>
<dbReference type="STRING" id="102285.A0A0R3TG77"/>
<keyword evidence="2" id="KW-0812">Transmembrane</keyword>